<dbReference type="GO" id="GO:0044281">
    <property type="term" value="P:small molecule metabolic process"/>
    <property type="evidence" value="ECO:0007669"/>
    <property type="project" value="UniProtKB-ARBA"/>
</dbReference>
<evidence type="ECO:0000256" key="7">
    <source>
        <dbReference type="PIRNR" id="PIRNR000535"/>
    </source>
</evidence>
<dbReference type="GO" id="GO:0005829">
    <property type="term" value="C:cytosol"/>
    <property type="evidence" value="ECO:0007669"/>
    <property type="project" value="TreeGrafter"/>
</dbReference>
<dbReference type="Proteomes" id="UP000287969">
    <property type="component" value="Chromosome"/>
</dbReference>
<protein>
    <recommendedName>
        <fullName evidence="7">Tagatose-6-phosphate kinase</fullName>
        <ecNumber evidence="7">2.7.1.144</ecNumber>
    </recommendedName>
</protein>
<dbReference type="InterPro" id="IPR011611">
    <property type="entry name" value="PfkB_dom"/>
</dbReference>
<dbReference type="GO" id="GO:0005524">
    <property type="term" value="F:ATP binding"/>
    <property type="evidence" value="ECO:0007669"/>
    <property type="project" value="UniProtKB-UniRule"/>
</dbReference>
<accession>A0A410QH19</accession>
<dbReference type="GO" id="GO:2001059">
    <property type="term" value="P:D-tagatose 6-phosphate catabolic process"/>
    <property type="evidence" value="ECO:0007669"/>
    <property type="project" value="UniProtKB-UniPathway"/>
</dbReference>
<dbReference type="PIRSF" id="PIRSF000535">
    <property type="entry name" value="1PFK/6PFK/LacC"/>
    <property type="match status" value="1"/>
</dbReference>
<keyword evidence="2 7" id="KW-0808">Transferase</keyword>
<evidence type="ECO:0000256" key="1">
    <source>
        <dbReference type="ARBA" id="ARBA00005380"/>
    </source>
</evidence>
<dbReference type="RefSeq" id="WP_128753375.1">
    <property type="nucleotide sequence ID" value="NZ_CP035282.1"/>
</dbReference>
<dbReference type="GO" id="GO:0016052">
    <property type="term" value="P:carbohydrate catabolic process"/>
    <property type="evidence" value="ECO:0007669"/>
    <property type="project" value="UniProtKB-ARBA"/>
</dbReference>
<dbReference type="InterPro" id="IPR017583">
    <property type="entry name" value="Tagatose/fructose_Pkinase"/>
</dbReference>
<evidence type="ECO:0000256" key="6">
    <source>
        <dbReference type="ARBA" id="ARBA00047745"/>
    </source>
</evidence>
<keyword evidence="11" id="KW-1185">Reference proteome</keyword>
<comment type="catalytic activity">
    <reaction evidence="6 8">
        <text>beta-D-fructose 1-phosphate + ATP = beta-D-fructose 1,6-bisphosphate + ADP + H(+)</text>
        <dbReference type="Rhea" id="RHEA:14213"/>
        <dbReference type="ChEBI" id="CHEBI:15378"/>
        <dbReference type="ChEBI" id="CHEBI:30616"/>
        <dbReference type="ChEBI" id="CHEBI:32966"/>
        <dbReference type="ChEBI" id="CHEBI:138881"/>
        <dbReference type="ChEBI" id="CHEBI:456216"/>
        <dbReference type="EC" id="2.7.1.56"/>
    </reaction>
</comment>
<dbReference type="InterPro" id="IPR029056">
    <property type="entry name" value="Ribokinase-like"/>
</dbReference>
<comment type="catalytic activity">
    <reaction evidence="7">
        <text>D-tagatofuranose 6-phosphate + ATP = D-tagatofuranose 1,6-bisphosphate + ADP + H(+)</text>
        <dbReference type="Rhea" id="RHEA:12420"/>
        <dbReference type="ChEBI" id="CHEBI:15378"/>
        <dbReference type="ChEBI" id="CHEBI:30616"/>
        <dbReference type="ChEBI" id="CHEBI:58694"/>
        <dbReference type="ChEBI" id="CHEBI:58695"/>
        <dbReference type="ChEBI" id="CHEBI:456216"/>
        <dbReference type="EC" id="2.7.1.144"/>
    </reaction>
</comment>
<dbReference type="UniPathway" id="UPA00704">
    <property type="reaction ID" value="UER00715"/>
</dbReference>
<dbReference type="FunFam" id="3.40.1190.20:FF:000001">
    <property type="entry name" value="Phosphofructokinase"/>
    <property type="match status" value="1"/>
</dbReference>
<dbReference type="PROSITE" id="PS00584">
    <property type="entry name" value="PFKB_KINASES_2"/>
    <property type="match status" value="1"/>
</dbReference>
<proteinExistence type="inferred from homology"/>
<reference evidence="11" key="1">
    <citation type="submission" date="2019-01" db="EMBL/GenBank/DDBJ databases">
        <title>Draft genomes of a novel of Sporanaerobacter strains.</title>
        <authorList>
            <person name="Ma S."/>
        </authorList>
    </citation>
    <scope>NUCLEOTIDE SEQUENCE [LARGE SCALE GENOMIC DNA]</scope>
    <source>
        <strain evidence="11">NJN-17</strain>
    </source>
</reference>
<comment type="similarity">
    <text evidence="7">Belongs to the carbohydrate kinase PfkB family. LacC subfamily.</text>
</comment>
<evidence type="ECO:0000256" key="4">
    <source>
        <dbReference type="ARBA" id="ARBA00022777"/>
    </source>
</evidence>
<dbReference type="InterPro" id="IPR022463">
    <property type="entry name" value="1-PFruKinase"/>
</dbReference>
<dbReference type="PANTHER" id="PTHR46566">
    <property type="entry name" value="1-PHOSPHOFRUCTOKINASE-RELATED"/>
    <property type="match status" value="1"/>
</dbReference>
<evidence type="ECO:0000259" key="9">
    <source>
        <dbReference type="Pfam" id="PF00294"/>
    </source>
</evidence>
<dbReference type="InterPro" id="IPR002173">
    <property type="entry name" value="Carboh/pur_kinase_PfkB_CS"/>
</dbReference>
<dbReference type="OrthoDB" id="9801219at2"/>
<organism evidence="10 11">
    <name type="scientific">Acidilutibacter cellobiosedens</name>
    <dbReference type="NCBI Taxonomy" id="2507161"/>
    <lineage>
        <taxon>Bacteria</taxon>
        <taxon>Bacillati</taxon>
        <taxon>Bacillota</taxon>
        <taxon>Tissierellia</taxon>
        <taxon>Tissierellales</taxon>
        <taxon>Acidilutibacteraceae</taxon>
        <taxon>Acidilutibacter</taxon>
    </lineage>
</organism>
<evidence type="ECO:0000256" key="3">
    <source>
        <dbReference type="ARBA" id="ARBA00022741"/>
    </source>
</evidence>
<dbReference type="EC" id="2.7.1.144" evidence="7"/>
<evidence type="ECO:0000256" key="2">
    <source>
        <dbReference type="ARBA" id="ARBA00022679"/>
    </source>
</evidence>
<dbReference type="NCBIfam" id="TIGR03828">
    <property type="entry name" value="pfkB"/>
    <property type="match status" value="1"/>
</dbReference>
<dbReference type="Gene3D" id="3.40.1190.20">
    <property type="match status" value="1"/>
</dbReference>
<name>A0A410QH19_9FIRM</name>
<dbReference type="GO" id="GO:0009024">
    <property type="term" value="F:tagatose-6-phosphate kinase activity"/>
    <property type="evidence" value="ECO:0007669"/>
    <property type="project" value="UniProtKB-EC"/>
</dbReference>
<dbReference type="Pfam" id="PF00294">
    <property type="entry name" value="PfkB"/>
    <property type="match status" value="1"/>
</dbReference>
<evidence type="ECO:0000313" key="11">
    <source>
        <dbReference type="Proteomes" id="UP000287969"/>
    </source>
</evidence>
<evidence type="ECO:0000313" key="10">
    <source>
        <dbReference type="EMBL" id="QAT63229.1"/>
    </source>
</evidence>
<feature type="domain" description="Carbohydrate kinase PfkB" evidence="9">
    <location>
        <begin position="8"/>
        <end position="292"/>
    </location>
</feature>
<dbReference type="GO" id="GO:0008662">
    <property type="term" value="F:1-phosphofructokinase activity"/>
    <property type="evidence" value="ECO:0007669"/>
    <property type="project" value="UniProtKB-UniRule"/>
</dbReference>
<dbReference type="NCBIfam" id="TIGR03168">
    <property type="entry name" value="1-PFK"/>
    <property type="match status" value="1"/>
</dbReference>
<comment type="pathway">
    <text evidence="7">Carbohydrate metabolism; D-tagatose 6-phosphate degradation; D-glyceraldehyde 3-phosphate and glycerone phosphate from D-tagatose 6-phosphate: step 1/2.</text>
</comment>
<dbReference type="SUPFAM" id="SSF53613">
    <property type="entry name" value="Ribokinase-like"/>
    <property type="match status" value="1"/>
</dbReference>
<sequence>MIWTVTLNPALDKTIEVNNFRIGSVNRASSIRIDAGGKGINVSKMVKTLGGKTKAFGILPGGNGRYIKGYLDRCGIENDFIFTEGETRTNIKVIDSLNHTNTDINEPGVNISYNKIKELEEKIFKGIDKNTLLVLSGSVPNDVPKDIYRRWINISRKFGVRTILDCDGELLKEGIKASPYLMKPNIDELQGLIGREIANINDMVLVSREILKLGVEIVVLSMGFKGALFIKKDCAIHAVGIKVDVKSTVGAGDSMVAALAYALDTGMNFEKAAAYSMAAATAKVTTSGTQMPNFDRIVSIENRIKLNYIK</sequence>
<evidence type="ECO:0000256" key="5">
    <source>
        <dbReference type="ARBA" id="ARBA00022840"/>
    </source>
</evidence>
<keyword evidence="5 7" id="KW-0067">ATP-binding</keyword>
<gene>
    <name evidence="10" type="primary">pfkB</name>
    <name evidence="10" type="ORF">EQM13_17500</name>
</gene>
<comment type="similarity">
    <text evidence="1">Belongs to the carbohydrate kinase pfkB family.</text>
</comment>
<dbReference type="CDD" id="cd01164">
    <property type="entry name" value="FruK_PfkB_like"/>
    <property type="match status" value="1"/>
</dbReference>
<keyword evidence="3 7" id="KW-0547">Nucleotide-binding</keyword>
<keyword evidence="7" id="KW-0423">Lactose metabolism</keyword>
<comment type="function">
    <text evidence="8">Catalyzes the ATP-dependent phosphorylation of fructose-l-phosphate to fructose-l,6-bisphosphate.</text>
</comment>
<dbReference type="GO" id="GO:0005988">
    <property type="term" value="P:lactose metabolic process"/>
    <property type="evidence" value="ECO:0007669"/>
    <property type="project" value="UniProtKB-KW"/>
</dbReference>
<keyword evidence="4 8" id="KW-0418">Kinase</keyword>
<evidence type="ECO:0000256" key="8">
    <source>
        <dbReference type="RuleBase" id="RU369061"/>
    </source>
</evidence>
<dbReference type="KEGG" id="spoa:EQM13_17500"/>
<dbReference type="AlphaFoldDB" id="A0A410QH19"/>
<dbReference type="PANTHER" id="PTHR46566:SF2">
    <property type="entry name" value="ATP-DEPENDENT 6-PHOSPHOFRUCTOKINASE ISOZYME 2"/>
    <property type="match status" value="1"/>
</dbReference>
<dbReference type="EMBL" id="CP035282">
    <property type="protein sequence ID" value="QAT63229.1"/>
    <property type="molecule type" value="Genomic_DNA"/>
</dbReference>